<evidence type="ECO:0000313" key="1">
    <source>
        <dbReference type="EMBL" id="AXA58632.1"/>
    </source>
</evidence>
<dbReference type="EMBL" id="CP022202">
    <property type="protein sequence ID" value="AXA58632.1"/>
    <property type="molecule type" value="Genomic_DNA"/>
</dbReference>
<accession>A0A176NTT3</accession>
<dbReference type="OrthoDB" id="73001at2"/>
<dbReference type="KEGG" id="pthv:CE140_00620"/>
<sequence>MKNRHRKILEAIYRTPTSAAVVFADIEALVVHLGGQILERQGSRVKLVLRETQWRCHRPHPGKEAKKYQVEEAREFLQRAGVEL</sequence>
<gene>
    <name evidence="1" type="ORF">CEQ51_00620</name>
</gene>
<dbReference type="Pfam" id="PF07927">
    <property type="entry name" value="HicA_toxin"/>
    <property type="match status" value="1"/>
</dbReference>
<protein>
    <submittedName>
        <fullName evidence="1">Pilus assembly protein HicB</fullName>
    </submittedName>
</protein>
<dbReference type="RefSeq" id="WP_053123415.1">
    <property type="nucleotide sequence ID" value="NZ_CP158812.1"/>
</dbReference>
<dbReference type="Proteomes" id="UP000251666">
    <property type="component" value="Chromosome"/>
</dbReference>
<dbReference type="InterPro" id="IPR012933">
    <property type="entry name" value="HicA_mRNA_interferase"/>
</dbReference>
<proteinExistence type="predicted"/>
<reference evidence="2" key="1">
    <citation type="journal article" date="2021" name="Front. Microbiol.">
        <title>Genomic Analysis of the 1-Aminocyclopropane-1-Carboxylate Deaminase-Producing Pseudomonas thivervalensis SC5 Reveals Its Multifaceted Roles in Soil and in Beneficial Interactions With Plants.</title>
        <authorList>
            <person name="Nascimento F.X."/>
            <person name="Uron P."/>
            <person name="Glick B.R."/>
            <person name="Giachini A."/>
            <person name="Rossi M.J."/>
        </authorList>
    </citation>
    <scope>NUCLEOTIDE SEQUENCE [LARGE SCALE GENOMIC DNA]</scope>
    <source>
        <strain evidence="2">PLM3</strain>
    </source>
</reference>
<organism evidence="1 2">
    <name type="scientific">Pseudomonas thivervalensis</name>
    <dbReference type="NCBI Taxonomy" id="86265"/>
    <lineage>
        <taxon>Bacteria</taxon>
        <taxon>Pseudomonadati</taxon>
        <taxon>Pseudomonadota</taxon>
        <taxon>Gammaproteobacteria</taxon>
        <taxon>Pseudomonadales</taxon>
        <taxon>Pseudomonadaceae</taxon>
        <taxon>Pseudomonas</taxon>
    </lineage>
</organism>
<dbReference type="GO" id="GO:0003729">
    <property type="term" value="F:mRNA binding"/>
    <property type="evidence" value="ECO:0007669"/>
    <property type="project" value="InterPro"/>
</dbReference>
<name>A0A176NTT3_9PSED</name>
<evidence type="ECO:0000313" key="2">
    <source>
        <dbReference type="Proteomes" id="UP000251666"/>
    </source>
</evidence>
<dbReference type="AlphaFoldDB" id="A0A176NTT3"/>
<dbReference type="GeneID" id="301220434"/>
<keyword evidence="2" id="KW-1185">Reference proteome</keyword>